<dbReference type="AlphaFoldDB" id="A0AAF0XF79"/>
<reference evidence="3" key="1">
    <citation type="journal article" date="2016" name="Nat. Genet.">
        <title>A high-quality carrot genome assembly provides new insights into carotenoid accumulation and asterid genome evolution.</title>
        <authorList>
            <person name="Iorizzo M."/>
            <person name="Ellison S."/>
            <person name="Senalik D."/>
            <person name="Zeng P."/>
            <person name="Satapoomin P."/>
            <person name="Huang J."/>
            <person name="Bowman M."/>
            <person name="Iovene M."/>
            <person name="Sanseverino W."/>
            <person name="Cavagnaro P."/>
            <person name="Yildiz M."/>
            <person name="Macko-Podgorni A."/>
            <person name="Moranska E."/>
            <person name="Grzebelus E."/>
            <person name="Grzebelus D."/>
            <person name="Ashrafi H."/>
            <person name="Zheng Z."/>
            <person name="Cheng S."/>
            <person name="Spooner D."/>
            <person name="Van Deynze A."/>
            <person name="Simon P."/>
        </authorList>
    </citation>
    <scope>NUCLEOTIDE SEQUENCE</scope>
    <source>
        <tissue evidence="3">Leaf</tissue>
    </source>
</reference>
<name>A0AAF0XF79_DAUCS</name>
<gene>
    <name evidence="3" type="ORF">DCAR_0626143</name>
</gene>
<dbReference type="Pfam" id="PF12937">
    <property type="entry name" value="F-box-like"/>
    <property type="match status" value="1"/>
</dbReference>
<dbReference type="SMART" id="SM00256">
    <property type="entry name" value="FBOX"/>
    <property type="match status" value="1"/>
</dbReference>
<accession>A0AAF0XF79</accession>
<keyword evidence="4" id="KW-1185">Reference proteome</keyword>
<evidence type="ECO:0000259" key="2">
    <source>
        <dbReference type="PROSITE" id="PS50181"/>
    </source>
</evidence>
<dbReference type="PROSITE" id="PS50181">
    <property type="entry name" value="FBOX"/>
    <property type="match status" value="1"/>
</dbReference>
<protein>
    <recommendedName>
        <fullName evidence="2">F-box domain-containing protein</fullName>
    </recommendedName>
</protein>
<dbReference type="PANTHER" id="PTHR47744:SF1">
    <property type="entry name" value="OS05G0526300 PROTEIN"/>
    <property type="match status" value="1"/>
</dbReference>
<dbReference type="KEGG" id="dcr:108225182"/>
<dbReference type="InterPro" id="IPR036047">
    <property type="entry name" value="F-box-like_dom_sf"/>
</dbReference>
<reference evidence="3" key="2">
    <citation type="submission" date="2022-03" db="EMBL/GenBank/DDBJ databases">
        <title>Draft title - Genomic analysis of global carrot germplasm unveils the trajectory of domestication and the origin of high carotenoid orange carrot.</title>
        <authorList>
            <person name="Iorizzo M."/>
            <person name="Ellison S."/>
            <person name="Senalik D."/>
            <person name="Macko-Podgorni A."/>
            <person name="Grzebelus D."/>
            <person name="Bostan H."/>
            <person name="Rolling W."/>
            <person name="Curaba J."/>
            <person name="Simon P."/>
        </authorList>
    </citation>
    <scope>NUCLEOTIDE SEQUENCE</scope>
    <source>
        <tissue evidence="3">Leaf</tissue>
    </source>
</reference>
<proteinExistence type="predicted"/>
<dbReference type="Pfam" id="PF24104">
    <property type="entry name" value="At5g52880_ARM"/>
    <property type="match status" value="1"/>
</dbReference>
<dbReference type="InterPro" id="IPR057039">
    <property type="entry name" value="At5g52880_ARM"/>
</dbReference>
<dbReference type="EMBL" id="CP093348">
    <property type="protein sequence ID" value="WOH06715.1"/>
    <property type="molecule type" value="Genomic_DNA"/>
</dbReference>
<evidence type="ECO:0000256" key="1">
    <source>
        <dbReference type="SAM" id="MobiDB-lite"/>
    </source>
</evidence>
<feature type="region of interest" description="Disordered" evidence="1">
    <location>
        <begin position="279"/>
        <end position="300"/>
    </location>
</feature>
<sequence>MKVSDRYKSLKLRESMGKSHQYSVACKELSSILRLAYSKLPKSVQRLLFDDVVFAFRTLPLMEASSAVEAANLLLQAADSVLPKQKKGMAAKEFKLAMVAHKRRWKGMQQGEGMAQLPEDVLLHIFSYLDLRSLVSAASVSRSWNVAARDNKLWQLQYSIFFADSDNLYEIKILQTKTRQAETKLIYVQTDVTRAGFSWREAFKKDYKGYFSKIFNASSRGYCKHCNTIMWLNDMECTTKRCRLSCGNHQIKPVLNQKIVNYVTEGSLDGSGRLYIVSSDSDSDSEEGSPSLWNYSFSNN</sequence>
<dbReference type="Gene3D" id="1.20.1280.50">
    <property type="match status" value="1"/>
</dbReference>
<evidence type="ECO:0000313" key="4">
    <source>
        <dbReference type="Proteomes" id="UP000077755"/>
    </source>
</evidence>
<evidence type="ECO:0000313" key="3">
    <source>
        <dbReference type="EMBL" id="WOH06715.1"/>
    </source>
</evidence>
<dbReference type="Proteomes" id="UP000077755">
    <property type="component" value="Chromosome 6"/>
</dbReference>
<feature type="domain" description="F-box" evidence="2">
    <location>
        <begin position="111"/>
        <end position="157"/>
    </location>
</feature>
<dbReference type="InterPro" id="IPR001810">
    <property type="entry name" value="F-box_dom"/>
</dbReference>
<organism evidence="3 4">
    <name type="scientific">Daucus carota subsp. sativus</name>
    <name type="common">Carrot</name>
    <dbReference type="NCBI Taxonomy" id="79200"/>
    <lineage>
        <taxon>Eukaryota</taxon>
        <taxon>Viridiplantae</taxon>
        <taxon>Streptophyta</taxon>
        <taxon>Embryophyta</taxon>
        <taxon>Tracheophyta</taxon>
        <taxon>Spermatophyta</taxon>
        <taxon>Magnoliopsida</taxon>
        <taxon>eudicotyledons</taxon>
        <taxon>Gunneridae</taxon>
        <taxon>Pentapetalae</taxon>
        <taxon>asterids</taxon>
        <taxon>campanulids</taxon>
        <taxon>Apiales</taxon>
        <taxon>Apiaceae</taxon>
        <taxon>Apioideae</taxon>
        <taxon>Scandiceae</taxon>
        <taxon>Daucinae</taxon>
        <taxon>Daucus</taxon>
        <taxon>Daucus sect. Daucus</taxon>
    </lineage>
</organism>
<dbReference type="PANTHER" id="PTHR47744">
    <property type="entry name" value="OS05G0526300 PROTEIN"/>
    <property type="match status" value="1"/>
</dbReference>
<dbReference type="SUPFAM" id="SSF81383">
    <property type="entry name" value="F-box domain"/>
    <property type="match status" value="1"/>
</dbReference>